<name>A0A3E2NFR1_9FIRM</name>
<feature type="compositionally biased region" description="Basic and acidic residues" evidence="1">
    <location>
        <begin position="634"/>
        <end position="696"/>
    </location>
</feature>
<accession>A0A3E2NFR1</accession>
<evidence type="ECO:0000259" key="3">
    <source>
        <dbReference type="PROSITE" id="PS51737"/>
    </source>
</evidence>
<dbReference type="Pfam" id="PF14287">
    <property type="entry name" value="DUF4368"/>
    <property type="match status" value="1"/>
</dbReference>
<dbReference type="SMART" id="SM00857">
    <property type="entry name" value="Resolvase"/>
    <property type="match status" value="1"/>
</dbReference>
<dbReference type="EMBL" id="QOHO01000017">
    <property type="protein sequence ID" value="RFZ79824.1"/>
    <property type="molecule type" value="Genomic_DNA"/>
</dbReference>
<dbReference type="Pfam" id="PF13408">
    <property type="entry name" value="Zn_ribbon_recom"/>
    <property type="match status" value="1"/>
</dbReference>
<dbReference type="Pfam" id="PF00239">
    <property type="entry name" value="Resolvase"/>
    <property type="match status" value="1"/>
</dbReference>
<dbReference type="InterPro" id="IPR025378">
    <property type="entry name" value="DUF4368"/>
</dbReference>
<dbReference type="InterPro" id="IPR036162">
    <property type="entry name" value="Resolvase-like_N_sf"/>
</dbReference>
<dbReference type="SUPFAM" id="SSF53041">
    <property type="entry name" value="Resolvase-like"/>
    <property type="match status" value="1"/>
</dbReference>
<dbReference type="AlphaFoldDB" id="A0A3E2NFR1"/>
<evidence type="ECO:0000256" key="1">
    <source>
        <dbReference type="SAM" id="MobiDB-lite"/>
    </source>
</evidence>
<dbReference type="GO" id="GO:0000150">
    <property type="term" value="F:DNA strand exchange activity"/>
    <property type="evidence" value="ECO:0007669"/>
    <property type="project" value="InterPro"/>
</dbReference>
<evidence type="ECO:0000313" key="4">
    <source>
        <dbReference type="EMBL" id="RFZ79824.1"/>
    </source>
</evidence>
<dbReference type="OrthoDB" id="1938647at2"/>
<dbReference type="Proteomes" id="UP000260680">
    <property type="component" value="Unassembled WGS sequence"/>
</dbReference>
<dbReference type="PROSITE" id="PS51737">
    <property type="entry name" value="RECOMBINASE_DNA_BIND"/>
    <property type="match status" value="1"/>
</dbReference>
<feature type="region of interest" description="Disordered" evidence="1">
    <location>
        <begin position="570"/>
        <end position="591"/>
    </location>
</feature>
<evidence type="ECO:0000313" key="5">
    <source>
        <dbReference type="Proteomes" id="UP000260680"/>
    </source>
</evidence>
<evidence type="ECO:0000259" key="2">
    <source>
        <dbReference type="PROSITE" id="PS51736"/>
    </source>
</evidence>
<comment type="caution">
    <text evidence="4">The sequence shown here is derived from an EMBL/GenBank/DDBJ whole genome shotgun (WGS) entry which is preliminary data.</text>
</comment>
<feature type="domain" description="Resolvase/invertase-type recombinase catalytic" evidence="2">
    <location>
        <begin position="9"/>
        <end position="158"/>
    </location>
</feature>
<dbReference type="InterPro" id="IPR011109">
    <property type="entry name" value="DNA_bind_recombinase_dom"/>
</dbReference>
<organism evidence="4 5">
    <name type="scientific">Lacrimispora amygdalina</name>
    <dbReference type="NCBI Taxonomy" id="253257"/>
    <lineage>
        <taxon>Bacteria</taxon>
        <taxon>Bacillati</taxon>
        <taxon>Bacillota</taxon>
        <taxon>Clostridia</taxon>
        <taxon>Lachnospirales</taxon>
        <taxon>Lachnospiraceae</taxon>
        <taxon>Lacrimispora</taxon>
    </lineage>
</organism>
<dbReference type="RefSeq" id="WP_117416129.1">
    <property type="nucleotide sequence ID" value="NZ_QOHO01000017.1"/>
</dbReference>
<sequence length="758" mass="87707">MAKKDVIKITALYERLSRDDEQQGESNSISNQKKYLEDYARQCGFKNIRHFSDDGYSGTNFNRPGFTALLAEVEAGHVDTVIVKDMSRFGRNYLQVGFYTEVQFPNKGVRFIAVNNNVDSSKPSDNDFTPFLNIMNEWYAKDTSNKIKSIFRSRMQDGKRCSGSIPYGYRREAGDKQTLLVDEEAAGVVRRIFELVASGIGLKEVARILTADKILIPSAYFEKYYPENCRNHSYHEPYTWNSTTVGYIIDRQEYLGHMVLGKSICDNFKTKKRRKATEDELIIFRDTHEAIITQDLWEKVQRLRKRKPKKLPNGTYTHRLSGLIFCADCGGRMSYSSPESKHKNGGKEYDSDSAFQCSNYRNVYRDCSSHFIKTSALEAAILRAVQVVSQYVIENEAEFTKQLQTQWDSQQTETVSIDKKALTTAQKRIAELDILIKGLYESNMTGKIPERQFRKLINQYDEEQLTLENKIAEMEANTEQTLAKKAEANRFIALVKRYKDITELTDAMLYEFIEKVVVHSATGGRTIYRQQQLDIHFNFIGNFLPPMPQITEEQRIAEIQAEQLARQEAKAKRSYEKQQKKKAELREAAKTDPVAAEKYEELLAKNRERGRKYREKRKAEAALNPEVAQKQKAKSQEKYERQHAKVKLSRKELVEQAKTDPEAAKELKALRAKEAAARARKKQKEEERMASDPEYAKMMLERRKEYDRRHTAKRTADRLRLIEQAETDPEAAERLAKQRAYSCEASRRCIEKKKSKTA</sequence>
<gene>
    <name evidence="4" type="ORF">DS742_06185</name>
</gene>
<proteinExistence type="predicted"/>
<dbReference type="PROSITE" id="PS51736">
    <property type="entry name" value="RECOMBINASES_3"/>
    <property type="match status" value="1"/>
</dbReference>
<feature type="domain" description="Recombinase" evidence="3">
    <location>
        <begin position="166"/>
        <end position="310"/>
    </location>
</feature>
<dbReference type="Pfam" id="PF07508">
    <property type="entry name" value="Recombinase"/>
    <property type="match status" value="1"/>
</dbReference>
<dbReference type="InterPro" id="IPR038109">
    <property type="entry name" value="DNA_bind_recomb_sf"/>
</dbReference>
<dbReference type="Gene3D" id="3.90.1750.20">
    <property type="entry name" value="Putative Large Serine Recombinase, Chain B, Domain 2"/>
    <property type="match status" value="1"/>
</dbReference>
<dbReference type="PANTHER" id="PTHR30461">
    <property type="entry name" value="DNA-INVERTASE FROM LAMBDOID PROPHAGE"/>
    <property type="match status" value="1"/>
</dbReference>
<protein>
    <submittedName>
        <fullName evidence="4">DUF4368 domain-containing protein</fullName>
    </submittedName>
</protein>
<dbReference type="InterPro" id="IPR050639">
    <property type="entry name" value="SSR_resolvase"/>
</dbReference>
<feature type="region of interest" description="Disordered" evidence="1">
    <location>
        <begin position="609"/>
        <end position="696"/>
    </location>
</feature>
<dbReference type="CDD" id="cd03770">
    <property type="entry name" value="SR_TndX_transposase"/>
    <property type="match status" value="1"/>
</dbReference>
<dbReference type="InterPro" id="IPR006119">
    <property type="entry name" value="Resolv_N"/>
</dbReference>
<dbReference type="InterPro" id="IPR025827">
    <property type="entry name" value="Zn_ribbon_recom_dom"/>
</dbReference>
<dbReference type="GO" id="GO:0003677">
    <property type="term" value="F:DNA binding"/>
    <property type="evidence" value="ECO:0007669"/>
    <property type="project" value="InterPro"/>
</dbReference>
<dbReference type="PANTHER" id="PTHR30461:SF23">
    <property type="entry name" value="DNA RECOMBINASE-RELATED"/>
    <property type="match status" value="1"/>
</dbReference>
<dbReference type="Gene3D" id="3.40.50.1390">
    <property type="entry name" value="Resolvase, N-terminal catalytic domain"/>
    <property type="match status" value="1"/>
</dbReference>
<reference evidence="4 5" key="1">
    <citation type="submission" date="2018-07" db="EMBL/GenBank/DDBJ databases">
        <title>New species, Clostridium PI-S10-A1B.</title>
        <authorList>
            <person name="Krishna G."/>
            <person name="Summeta K."/>
            <person name="Shikha S."/>
            <person name="Prabhu P.B."/>
            <person name="Suresh K."/>
        </authorList>
    </citation>
    <scope>NUCLEOTIDE SEQUENCE [LARGE SCALE GENOMIC DNA]</scope>
    <source>
        <strain evidence="4 5">PI-S10-A1B</strain>
    </source>
</reference>